<evidence type="ECO:0000313" key="1">
    <source>
        <dbReference type="EMBL" id="JAR91456.1"/>
    </source>
</evidence>
<feature type="non-terminal residue" evidence="1">
    <location>
        <position position="1"/>
    </location>
</feature>
<reference evidence="1" key="1">
    <citation type="journal article" date="2018" name="PLoS Negl. Trop. Dis.">
        <title>Sialome diversity of ticks revealed by RNAseq of single tick salivary glands.</title>
        <authorList>
            <person name="Perner J."/>
            <person name="Kropackova S."/>
            <person name="Kopacek P."/>
            <person name="Ribeiro J.M."/>
        </authorList>
    </citation>
    <scope>NUCLEOTIDE SEQUENCE</scope>
    <source>
        <strain evidence="1">Siblings of single egg batch collected in Ceske Budejovice</strain>
        <tissue evidence="1">Salivary glands</tissue>
    </source>
</reference>
<organism evidence="1">
    <name type="scientific">Ixodes ricinus</name>
    <name type="common">Common tick</name>
    <name type="synonym">Acarus ricinus</name>
    <dbReference type="NCBI Taxonomy" id="34613"/>
    <lineage>
        <taxon>Eukaryota</taxon>
        <taxon>Metazoa</taxon>
        <taxon>Ecdysozoa</taxon>
        <taxon>Arthropoda</taxon>
        <taxon>Chelicerata</taxon>
        <taxon>Arachnida</taxon>
        <taxon>Acari</taxon>
        <taxon>Parasitiformes</taxon>
        <taxon>Ixodida</taxon>
        <taxon>Ixodoidea</taxon>
        <taxon>Ixodidae</taxon>
        <taxon>Ixodinae</taxon>
        <taxon>Ixodes</taxon>
    </lineage>
</organism>
<protein>
    <submittedName>
        <fullName evidence="1">Putative polyprotein</fullName>
    </submittedName>
</protein>
<name>A0A147BL25_IXORI</name>
<sequence length="115" mass="14026">DWSDDAQIAAQRPEEVRQLARLQMRDQQRVNSGRYNLRRREVHFHPGDRVWLWTPIRCRGFNDNIFKRCFASYKVLRHLEELNYEVVSDEMPTSSRRRPRPEVVNVVRRKPFYAR</sequence>
<dbReference type="EMBL" id="GEGO01003948">
    <property type="protein sequence ID" value="JAR91456.1"/>
    <property type="molecule type" value="Transcribed_RNA"/>
</dbReference>
<proteinExistence type="predicted"/>
<dbReference type="AlphaFoldDB" id="A0A147BL25"/>
<accession>A0A147BL25</accession>